<sequence>MEMALFTPGSSYDVSSSNGGGVGSSGERCTSQQQRRLSLVPGRMTSGHDSNSGKSGLSRPNPGRLTGLVTASGQLSPVPGVERRPSTGTPGLSPVTAAAAIAAAASWQPRPICLLNRRTQIRARTRHPIFNESAQVQMPRSVALESCPNGLLLEFTVWHVEEVEPLSKPSNSWKFDNTSTSG</sequence>
<reference evidence="2" key="1">
    <citation type="submission" date="2018-11" db="EMBL/GenBank/DDBJ databases">
        <authorList>
            <consortium name="Pathogen Informatics"/>
        </authorList>
    </citation>
    <scope>NUCLEOTIDE SEQUENCE</scope>
</reference>
<accession>A0A448XAT0</accession>
<dbReference type="AlphaFoldDB" id="A0A448XAT0"/>
<comment type="caution">
    <text evidence="2">The sequence shown here is derived from an EMBL/GenBank/DDBJ whole genome shotgun (WGS) entry which is preliminary data.</text>
</comment>
<proteinExistence type="predicted"/>
<organism evidence="2 3">
    <name type="scientific">Protopolystoma xenopodis</name>
    <dbReference type="NCBI Taxonomy" id="117903"/>
    <lineage>
        <taxon>Eukaryota</taxon>
        <taxon>Metazoa</taxon>
        <taxon>Spiralia</taxon>
        <taxon>Lophotrochozoa</taxon>
        <taxon>Platyhelminthes</taxon>
        <taxon>Monogenea</taxon>
        <taxon>Polyopisthocotylea</taxon>
        <taxon>Polystomatidea</taxon>
        <taxon>Polystomatidae</taxon>
        <taxon>Protopolystoma</taxon>
    </lineage>
</organism>
<protein>
    <submittedName>
        <fullName evidence="2">Uncharacterized protein</fullName>
    </submittedName>
</protein>
<evidence type="ECO:0000313" key="3">
    <source>
        <dbReference type="Proteomes" id="UP000784294"/>
    </source>
</evidence>
<dbReference type="Proteomes" id="UP000784294">
    <property type="component" value="Unassembled WGS sequence"/>
</dbReference>
<feature type="region of interest" description="Disordered" evidence="1">
    <location>
        <begin position="1"/>
        <end position="90"/>
    </location>
</feature>
<gene>
    <name evidence="2" type="ORF">PXEA_LOCUS25789</name>
</gene>
<keyword evidence="3" id="KW-1185">Reference proteome</keyword>
<evidence type="ECO:0000256" key="1">
    <source>
        <dbReference type="SAM" id="MobiDB-lite"/>
    </source>
</evidence>
<dbReference type="EMBL" id="CAAALY010133288">
    <property type="protein sequence ID" value="VEL32349.1"/>
    <property type="molecule type" value="Genomic_DNA"/>
</dbReference>
<evidence type="ECO:0000313" key="2">
    <source>
        <dbReference type="EMBL" id="VEL32349.1"/>
    </source>
</evidence>
<name>A0A448XAT0_9PLAT</name>
<feature type="compositionally biased region" description="Polar residues" evidence="1">
    <location>
        <begin position="27"/>
        <end position="36"/>
    </location>
</feature>